<dbReference type="InterPro" id="IPR000223">
    <property type="entry name" value="Pept_S26A_signal_pept_1"/>
</dbReference>
<evidence type="ECO:0000313" key="9">
    <source>
        <dbReference type="EMBL" id="GGZ67692.1"/>
    </source>
</evidence>
<evidence type="ECO:0000256" key="3">
    <source>
        <dbReference type="ARBA" id="ARBA00013208"/>
    </source>
</evidence>
<keyword evidence="5 7" id="KW-0378">Hydrolase</keyword>
<comment type="similarity">
    <text evidence="2 7">Belongs to the peptidase S26 family.</text>
</comment>
<dbReference type="EC" id="3.4.21.89" evidence="3 7"/>
<dbReference type="PANTHER" id="PTHR43390">
    <property type="entry name" value="SIGNAL PEPTIDASE I"/>
    <property type="match status" value="1"/>
</dbReference>
<accession>A0A8H9IBM2</accession>
<evidence type="ECO:0000259" key="8">
    <source>
        <dbReference type="Pfam" id="PF10502"/>
    </source>
</evidence>
<gene>
    <name evidence="9" type="ORF">GCM10011274_27850</name>
</gene>
<dbReference type="Pfam" id="PF10502">
    <property type="entry name" value="Peptidase_S26"/>
    <property type="match status" value="1"/>
</dbReference>
<comment type="caution">
    <text evidence="9">The sequence shown here is derived from an EMBL/GenBank/DDBJ whole genome shotgun (WGS) entry which is preliminary data.</text>
</comment>
<dbReference type="PRINTS" id="PR00727">
    <property type="entry name" value="LEADERPTASE"/>
</dbReference>
<evidence type="ECO:0000313" key="10">
    <source>
        <dbReference type="Proteomes" id="UP000622604"/>
    </source>
</evidence>
<evidence type="ECO:0000256" key="5">
    <source>
        <dbReference type="ARBA" id="ARBA00022801"/>
    </source>
</evidence>
<evidence type="ECO:0000256" key="4">
    <source>
        <dbReference type="ARBA" id="ARBA00019232"/>
    </source>
</evidence>
<evidence type="ECO:0000256" key="2">
    <source>
        <dbReference type="ARBA" id="ARBA00009370"/>
    </source>
</evidence>
<evidence type="ECO:0000256" key="1">
    <source>
        <dbReference type="ARBA" id="ARBA00000677"/>
    </source>
</evidence>
<comment type="catalytic activity">
    <reaction evidence="1 7">
        <text>Cleavage of hydrophobic, N-terminal signal or leader sequences from secreted and periplasmic proteins.</text>
        <dbReference type="EC" id="3.4.21.89"/>
    </reaction>
</comment>
<dbReference type="InterPro" id="IPR019757">
    <property type="entry name" value="Pept_S26A_signal_pept_1_Lys-AS"/>
</dbReference>
<dbReference type="NCBIfam" id="TIGR02227">
    <property type="entry name" value="sigpep_I_bact"/>
    <property type="match status" value="1"/>
</dbReference>
<protein>
    <recommendedName>
        <fullName evidence="4 7">Signal peptidase I</fullName>
        <ecNumber evidence="3 7">3.4.21.89</ecNumber>
    </recommendedName>
</protein>
<reference evidence="9" key="1">
    <citation type="journal article" date="2014" name="Int. J. Syst. Evol. Microbiol.">
        <title>Complete genome sequence of Corynebacterium casei LMG S-19264T (=DSM 44701T), isolated from a smear-ripened cheese.</title>
        <authorList>
            <consortium name="US DOE Joint Genome Institute (JGI-PGF)"/>
            <person name="Walter F."/>
            <person name="Albersmeier A."/>
            <person name="Kalinowski J."/>
            <person name="Ruckert C."/>
        </authorList>
    </citation>
    <scope>NUCLEOTIDE SEQUENCE</scope>
    <source>
        <strain evidence="9">KCTC 32337</strain>
    </source>
</reference>
<evidence type="ECO:0000256" key="7">
    <source>
        <dbReference type="RuleBase" id="RU362042"/>
    </source>
</evidence>
<dbReference type="AlphaFoldDB" id="A0A8H9IBM2"/>
<feature type="active site" evidence="6">
    <location>
        <position position="39"/>
    </location>
</feature>
<dbReference type="PROSITE" id="PS00760">
    <property type="entry name" value="SPASE_I_2"/>
    <property type="match status" value="1"/>
</dbReference>
<dbReference type="Proteomes" id="UP000622604">
    <property type="component" value="Unassembled WGS sequence"/>
</dbReference>
<sequence length="217" mass="24500">MKVYLTTLYRDNKSVLLFIVLMCVFRSAIADWNEVPTGSMQPTIVEGDRIWVNKLAYDVSTPFVNYSLLKLADPVRGDIIVFDSAPADKRLVKRVVGIPGDTIAMIDNVLYINQQPLSYENNVAKGHFSEVTENLLGVQHRIRVANNGSRLSSFTPLSIPADYYLAMGDNRDNSADSRVIGLIPRDEIIGRANKVVMSLNYDNYYLPRTERFLHTLL</sequence>
<feature type="active site" evidence="6">
    <location>
        <position position="93"/>
    </location>
</feature>
<comment type="subcellular location">
    <subcellularLocation>
        <location evidence="7">Membrane</location>
        <topology evidence="7">Multi-pass membrane protein</topology>
    </subcellularLocation>
</comment>
<dbReference type="SUPFAM" id="SSF51306">
    <property type="entry name" value="LexA/Signal peptidase"/>
    <property type="match status" value="1"/>
</dbReference>
<dbReference type="InterPro" id="IPR019533">
    <property type="entry name" value="Peptidase_S26"/>
</dbReference>
<dbReference type="PANTHER" id="PTHR43390:SF1">
    <property type="entry name" value="CHLOROPLAST PROCESSING PEPTIDASE"/>
    <property type="match status" value="1"/>
</dbReference>
<dbReference type="GO" id="GO:0009003">
    <property type="term" value="F:signal peptidase activity"/>
    <property type="evidence" value="ECO:0007669"/>
    <property type="project" value="UniProtKB-EC"/>
</dbReference>
<dbReference type="CDD" id="cd06530">
    <property type="entry name" value="S26_SPase_I"/>
    <property type="match status" value="1"/>
</dbReference>
<proteinExistence type="inferred from homology"/>
<dbReference type="GO" id="GO:0006465">
    <property type="term" value="P:signal peptide processing"/>
    <property type="evidence" value="ECO:0007669"/>
    <property type="project" value="InterPro"/>
</dbReference>
<dbReference type="RefSeq" id="WP_191866318.1">
    <property type="nucleotide sequence ID" value="NZ_BMZC01000007.1"/>
</dbReference>
<dbReference type="EMBL" id="BMZC01000007">
    <property type="protein sequence ID" value="GGZ67692.1"/>
    <property type="molecule type" value="Genomic_DNA"/>
</dbReference>
<reference evidence="9" key="2">
    <citation type="submission" date="2020-09" db="EMBL/GenBank/DDBJ databases">
        <authorList>
            <person name="Sun Q."/>
            <person name="Kim S."/>
        </authorList>
    </citation>
    <scope>NUCLEOTIDE SEQUENCE</scope>
    <source>
        <strain evidence="9">KCTC 32337</strain>
    </source>
</reference>
<dbReference type="InterPro" id="IPR036286">
    <property type="entry name" value="LexA/Signal_pep-like_sf"/>
</dbReference>
<organism evidence="9 10">
    <name type="scientific">Paraglaciecola chathamensis</name>
    <dbReference type="NCBI Taxonomy" id="368405"/>
    <lineage>
        <taxon>Bacteria</taxon>
        <taxon>Pseudomonadati</taxon>
        <taxon>Pseudomonadota</taxon>
        <taxon>Gammaproteobacteria</taxon>
        <taxon>Alteromonadales</taxon>
        <taxon>Alteromonadaceae</taxon>
        <taxon>Paraglaciecola</taxon>
    </lineage>
</organism>
<dbReference type="GO" id="GO:0016020">
    <property type="term" value="C:membrane"/>
    <property type="evidence" value="ECO:0007669"/>
    <property type="project" value="UniProtKB-SubCell"/>
</dbReference>
<name>A0A8H9IBM2_9ALTE</name>
<evidence type="ECO:0000256" key="6">
    <source>
        <dbReference type="PIRSR" id="PIRSR600223-1"/>
    </source>
</evidence>
<dbReference type="Gene3D" id="2.10.109.10">
    <property type="entry name" value="Umud Fragment, subunit A"/>
    <property type="match status" value="1"/>
</dbReference>
<feature type="domain" description="Peptidase S26" evidence="8">
    <location>
        <begin position="13"/>
        <end position="195"/>
    </location>
</feature>
<keyword evidence="7" id="KW-0645">Protease</keyword>
<dbReference type="GO" id="GO:0004252">
    <property type="term" value="F:serine-type endopeptidase activity"/>
    <property type="evidence" value="ECO:0007669"/>
    <property type="project" value="InterPro"/>
</dbReference>